<dbReference type="GO" id="GO:0008270">
    <property type="term" value="F:zinc ion binding"/>
    <property type="evidence" value="ECO:0007669"/>
    <property type="project" value="UniProtKB-KW"/>
</dbReference>
<dbReference type="InterPro" id="IPR045189">
    <property type="entry name" value="UBR4-like"/>
</dbReference>
<evidence type="ECO:0000313" key="8">
    <source>
        <dbReference type="Proteomes" id="UP001208570"/>
    </source>
</evidence>
<keyword evidence="1" id="KW-0479">Metal-binding</keyword>
<evidence type="ECO:0000313" key="7">
    <source>
        <dbReference type="EMBL" id="KAK2146044.1"/>
    </source>
</evidence>
<dbReference type="AlphaFoldDB" id="A0AAD9J455"/>
<keyword evidence="3" id="KW-0862">Zinc</keyword>
<dbReference type="GO" id="GO:0005813">
    <property type="term" value="C:centrosome"/>
    <property type="evidence" value="ECO:0007669"/>
    <property type="project" value="TreeGrafter"/>
</dbReference>
<evidence type="ECO:0000256" key="2">
    <source>
        <dbReference type="ARBA" id="ARBA00022771"/>
    </source>
</evidence>
<dbReference type="GO" id="GO:0006511">
    <property type="term" value="P:ubiquitin-dependent protein catabolic process"/>
    <property type="evidence" value="ECO:0007669"/>
    <property type="project" value="TreeGrafter"/>
</dbReference>
<name>A0AAD9J455_9ANNE</name>
<sequence length="199" mass="22111">AAILSPPYEGDTCLQEPDSDWAEDLAVEEDDSMAEDSDEESLNNKLCTFTVTQREYVDQHWYHCHTCKMVDSIGVCTVCAKVCHKDHDLSYAKFGSFFCDCGAKEDGTCQALVKRNSQGGADTTGSHNATPSPFSMETMLTSSLRRRLSSPGPTDKQEMSKHESEKVSKARDTLCRQIAVCCADWLNICCRNIFLGHSF</sequence>
<dbReference type="EMBL" id="JAODUP010000637">
    <property type="protein sequence ID" value="KAK2146044.1"/>
    <property type="molecule type" value="Genomic_DNA"/>
</dbReference>
<evidence type="ECO:0000256" key="1">
    <source>
        <dbReference type="ARBA" id="ARBA00022723"/>
    </source>
</evidence>
<feature type="compositionally biased region" description="Basic and acidic residues" evidence="5">
    <location>
        <begin position="155"/>
        <end position="165"/>
    </location>
</feature>
<gene>
    <name evidence="7" type="ORF">LSH36_637g01028</name>
</gene>
<protein>
    <recommendedName>
        <fullName evidence="6">UBR-type domain-containing protein</fullName>
    </recommendedName>
</protein>
<evidence type="ECO:0000256" key="4">
    <source>
        <dbReference type="PROSITE-ProRule" id="PRU00508"/>
    </source>
</evidence>
<dbReference type="CDD" id="cd19680">
    <property type="entry name" value="UBR-box_UBR4"/>
    <property type="match status" value="1"/>
</dbReference>
<feature type="zinc finger region" description="UBR-type" evidence="4">
    <location>
        <begin position="45"/>
        <end position="114"/>
    </location>
</feature>
<feature type="domain" description="UBR-type" evidence="6">
    <location>
        <begin position="45"/>
        <end position="114"/>
    </location>
</feature>
<evidence type="ECO:0000256" key="5">
    <source>
        <dbReference type="SAM" id="MobiDB-lite"/>
    </source>
</evidence>
<dbReference type="Pfam" id="PF02207">
    <property type="entry name" value="zf-UBR"/>
    <property type="match status" value="1"/>
</dbReference>
<dbReference type="GO" id="GO:0016020">
    <property type="term" value="C:membrane"/>
    <property type="evidence" value="ECO:0007669"/>
    <property type="project" value="TreeGrafter"/>
</dbReference>
<dbReference type="GO" id="GO:0005654">
    <property type="term" value="C:nucleoplasm"/>
    <property type="evidence" value="ECO:0007669"/>
    <property type="project" value="TreeGrafter"/>
</dbReference>
<organism evidence="7 8">
    <name type="scientific">Paralvinella palmiformis</name>
    <dbReference type="NCBI Taxonomy" id="53620"/>
    <lineage>
        <taxon>Eukaryota</taxon>
        <taxon>Metazoa</taxon>
        <taxon>Spiralia</taxon>
        <taxon>Lophotrochozoa</taxon>
        <taxon>Annelida</taxon>
        <taxon>Polychaeta</taxon>
        <taxon>Sedentaria</taxon>
        <taxon>Canalipalpata</taxon>
        <taxon>Terebellida</taxon>
        <taxon>Terebelliformia</taxon>
        <taxon>Alvinellidae</taxon>
        <taxon>Paralvinella</taxon>
    </lineage>
</organism>
<dbReference type="PANTHER" id="PTHR21725">
    <property type="entry name" value="E3 UBIQUITIN-PROTEIN LIGASE UBR4"/>
    <property type="match status" value="1"/>
</dbReference>
<dbReference type="PROSITE" id="PS51157">
    <property type="entry name" value="ZF_UBR"/>
    <property type="match status" value="1"/>
</dbReference>
<dbReference type="GO" id="GO:0004842">
    <property type="term" value="F:ubiquitin-protein transferase activity"/>
    <property type="evidence" value="ECO:0007669"/>
    <property type="project" value="TreeGrafter"/>
</dbReference>
<accession>A0AAD9J455</accession>
<comment type="caution">
    <text evidence="7">The sequence shown here is derived from an EMBL/GenBank/DDBJ whole genome shotgun (WGS) entry which is preliminary data.</text>
</comment>
<dbReference type="InterPro" id="IPR003126">
    <property type="entry name" value="Znf_UBR"/>
</dbReference>
<keyword evidence="2" id="KW-0863">Zinc-finger</keyword>
<reference evidence="7" key="1">
    <citation type="journal article" date="2023" name="Mol. Biol. Evol.">
        <title>Third-Generation Sequencing Reveals the Adaptive Role of the Epigenome in Three Deep-Sea Polychaetes.</title>
        <authorList>
            <person name="Perez M."/>
            <person name="Aroh O."/>
            <person name="Sun Y."/>
            <person name="Lan Y."/>
            <person name="Juniper S.K."/>
            <person name="Young C.R."/>
            <person name="Angers B."/>
            <person name="Qian P.Y."/>
        </authorList>
    </citation>
    <scope>NUCLEOTIDE SEQUENCE</scope>
    <source>
        <strain evidence="7">P08H-3</strain>
    </source>
</reference>
<dbReference type="SMART" id="SM00396">
    <property type="entry name" value="ZnF_UBR1"/>
    <property type="match status" value="1"/>
</dbReference>
<dbReference type="GO" id="GO:0005829">
    <property type="term" value="C:cytosol"/>
    <property type="evidence" value="ECO:0007669"/>
    <property type="project" value="TreeGrafter"/>
</dbReference>
<evidence type="ECO:0000259" key="6">
    <source>
        <dbReference type="PROSITE" id="PS51157"/>
    </source>
</evidence>
<dbReference type="PANTHER" id="PTHR21725:SF1">
    <property type="entry name" value="E3 UBIQUITIN-PROTEIN LIGASE UBR4"/>
    <property type="match status" value="1"/>
</dbReference>
<proteinExistence type="predicted"/>
<keyword evidence="8" id="KW-1185">Reference proteome</keyword>
<evidence type="ECO:0000256" key="3">
    <source>
        <dbReference type="ARBA" id="ARBA00022833"/>
    </source>
</evidence>
<dbReference type="Proteomes" id="UP001208570">
    <property type="component" value="Unassembled WGS sequence"/>
</dbReference>
<dbReference type="InterPro" id="IPR047509">
    <property type="entry name" value="UBR4-like_UBR-box"/>
</dbReference>
<feature type="region of interest" description="Disordered" evidence="5">
    <location>
        <begin position="145"/>
        <end position="165"/>
    </location>
</feature>
<feature type="non-terminal residue" evidence="7">
    <location>
        <position position="1"/>
    </location>
</feature>